<gene>
    <name evidence="1" type="ORF">DERF_007122</name>
</gene>
<proteinExistence type="predicted"/>
<name>A0A922I0P5_DERFA</name>
<sequence>MKRIENQLVIGESFNEVMSSFVEVIYNLYAGKQTSWGKTTAKTVLRNNESSIIISSTVHLGNVCECYQNLCTSQNLISV</sequence>
<dbReference type="AlphaFoldDB" id="A0A922I0P5"/>
<evidence type="ECO:0000313" key="2">
    <source>
        <dbReference type="Proteomes" id="UP000790347"/>
    </source>
</evidence>
<reference evidence="1" key="2">
    <citation type="journal article" date="2022" name="Res Sq">
        <title>Comparative Genomics Reveals Insights into the Divergent Evolution of Astigmatic Mites and Household Pest Adaptations.</title>
        <authorList>
            <person name="Xiong Q."/>
            <person name="Wan A.T.-Y."/>
            <person name="Liu X.-Y."/>
            <person name="Fung C.S.-H."/>
            <person name="Xiao X."/>
            <person name="Malainual N."/>
            <person name="Hou J."/>
            <person name="Wang L."/>
            <person name="Wang M."/>
            <person name="Yang K."/>
            <person name="Cui Y."/>
            <person name="Leung E."/>
            <person name="Nong W."/>
            <person name="Shin S.-K."/>
            <person name="Au S."/>
            <person name="Jeong K.Y."/>
            <person name="Chew F.T."/>
            <person name="Hui J."/>
            <person name="Leung T.F."/>
            <person name="Tungtrongchitr A."/>
            <person name="Zhong N."/>
            <person name="Liu Z."/>
            <person name="Tsui S."/>
        </authorList>
    </citation>
    <scope>NUCLEOTIDE SEQUENCE</scope>
    <source>
        <strain evidence="1">Derf</strain>
        <tissue evidence="1">Whole organism</tissue>
    </source>
</reference>
<reference evidence="1" key="1">
    <citation type="submission" date="2013-05" db="EMBL/GenBank/DDBJ databases">
        <authorList>
            <person name="Yim A.K.Y."/>
            <person name="Chan T.F."/>
            <person name="Ji K.M."/>
            <person name="Liu X.Y."/>
            <person name="Zhou J.W."/>
            <person name="Li R.Q."/>
            <person name="Yang K.Y."/>
            <person name="Li J."/>
            <person name="Li M."/>
            <person name="Law P.T.W."/>
            <person name="Wu Y.L."/>
            <person name="Cai Z.L."/>
            <person name="Qin H."/>
            <person name="Bao Y."/>
            <person name="Leung R.K.K."/>
            <person name="Ng P.K.S."/>
            <person name="Zou J."/>
            <person name="Zhong X.J."/>
            <person name="Ran P.X."/>
            <person name="Zhong N.S."/>
            <person name="Liu Z.G."/>
            <person name="Tsui S.K.W."/>
        </authorList>
    </citation>
    <scope>NUCLEOTIDE SEQUENCE</scope>
    <source>
        <strain evidence="1">Derf</strain>
        <tissue evidence="1">Whole organism</tissue>
    </source>
</reference>
<evidence type="ECO:0000313" key="1">
    <source>
        <dbReference type="EMBL" id="KAH9516383.1"/>
    </source>
</evidence>
<organism evidence="1 2">
    <name type="scientific">Dermatophagoides farinae</name>
    <name type="common">American house dust mite</name>
    <dbReference type="NCBI Taxonomy" id="6954"/>
    <lineage>
        <taxon>Eukaryota</taxon>
        <taxon>Metazoa</taxon>
        <taxon>Ecdysozoa</taxon>
        <taxon>Arthropoda</taxon>
        <taxon>Chelicerata</taxon>
        <taxon>Arachnida</taxon>
        <taxon>Acari</taxon>
        <taxon>Acariformes</taxon>
        <taxon>Sarcoptiformes</taxon>
        <taxon>Astigmata</taxon>
        <taxon>Psoroptidia</taxon>
        <taxon>Analgoidea</taxon>
        <taxon>Pyroglyphidae</taxon>
        <taxon>Dermatophagoidinae</taxon>
        <taxon>Dermatophagoides</taxon>
    </lineage>
</organism>
<comment type="caution">
    <text evidence="1">The sequence shown here is derived from an EMBL/GenBank/DDBJ whole genome shotgun (WGS) entry which is preliminary data.</text>
</comment>
<accession>A0A922I0P5</accession>
<dbReference type="EMBL" id="ASGP02000003">
    <property type="protein sequence ID" value="KAH9516383.1"/>
    <property type="molecule type" value="Genomic_DNA"/>
</dbReference>
<keyword evidence="2" id="KW-1185">Reference proteome</keyword>
<dbReference type="Proteomes" id="UP000790347">
    <property type="component" value="Unassembled WGS sequence"/>
</dbReference>
<protein>
    <submittedName>
        <fullName evidence="1">Uncharacterized protein</fullName>
    </submittedName>
</protein>